<reference evidence="3 4" key="1">
    <citation type="submission" date="2024-10" db="EMBL/GenBank/DDBJ databases">
        <title>The Natural Products Discovery Center: Release of the First 8490 Sequenced Strains for Exploring Actinobacteria Biosynthetic Diversity.</title>
        <authorList>
            <person name="Kalkreuter E."/>
            <person name="Kautsar S.A."/>
            <person name="Yang D."/>
            <person name="Bader C.D."/>
            <person name="Teijaro C.N."/>
            <person name="Fluegel L."/>
            <person name="Davis C.M."/>
            <person name="Simpson J.R."/>
            <person name="Lauterbach L."/>
            <person name="Steele A.D."/>
            <person name="Gui C."/>
            <person name="Meng S."/>
            <person name="Li G."/>
            <person name="Viehrig K."/>
            <person name="Ye F."/>
            <person name="Su P."/>
            <person name="Kiefer A.F."/>
            <person name="Nichols A."/>
            <person name="Cepeda A.J."/>
            <person name="Yan W."/>
            <person name="Fan B."/>
            <person name="Jiang Y."/>
            <person name="Adhikari A."/>
            <person name="Zheng C.-J."/>
            <person name="Schuster L."/>
            <person name="Cowan T.M."/>
            <person name="Smanski M.J."/>
            <person name="Chevrette M.G."/>
            <person name="De Carvalho L.P.S."/>
            <person name="Shen B."/>
        </authorList>
    </citation>
    <scope>NUCLEOTIDE SEQUENCE [LARGE SCALE GENOMIC DNA]</scope>
    <source>
        <strain evidence="3 4">NPDC053346</strain>
    </source>
</reference>
<gene>
    <name evidence="3" type="ORF">ACIGW0_23250</name>
</gene>
<organism evidence="3 4">
    <name type="scientific">Streptomyces bikiniensis</name>
    <dbReference type="NCBI Taxonomy" id="1896"/>
    <lineage>
        <taxon>Bacteria</taxon>
        <taxon>Bacillati</taxon>
        <taxon>Actinomycetota</taxon>
        <taxon>Actinomycetes</taxon>
        <taxon>Kitasatosporales</taxon>
        <taxon>Streptomycetaceae</taxon>
        <taxon>Streptomyces</taxon>
    </lineage>
</organism>
<dbReference type="RefSeq" id="WP_399617906.1">
    <property type="nucleotide sequence ID" value="NZ_JBITYT010000010.1"/>
</dbReference>
<evidence type="ECO:0000259" key="2">
    <source>
        <dbReference type="PROSITE" id="PS50801"/>
    </source>
</evidence>
<proteinExistence type="predicted"/>
<dbReference type="PANTHER" id="PTHR33495">
    <property type="entry name" value="ANTI-SIGMA FACTOR ANTAGONIST TM_1081-RELATED-RELATED"/>
    <property type="match status" value="1"/>
</dbReference>
<feature type="region of interest" description="Disordered" evidence="1">
    <location>
        <begin position="109"/>
        <end position="135"/>
    </location>
</feature>
<comment type="caution">
    <text evidence="3">The sequence shown here is derived from an EMBL/GenBank/DDBJ whole genome shotgun (WGS) entry which is preliminary data.</text>
</comment>
<dbReference type="SUPFAM" id="SSF52091">
    <property type="entry name" value="SpoIIaa-like"/>
    <property type="match status" value="1"/>
</dbReference>
<dbReference type="Pfam" id="PF01740">
    <property type="entry name" value="STAS"/>
    <property type="match status" value="1"/>
</dbReference>
<name>A0ABW8CZW4_STRBI</name>
<dbReference type="CDD" id="cd07043">
    <property type="entry name" value="STAS_anti-anti-sigma_factors"/>
    <property type="match status" value="1"/>
</dbReference>
<keyword evidence="4" id="KW-1185">Reference proteome</keyword>
<dbReference type="InterPro" id="IPR036513">
    <property type="entry name" value="STAS_dom_sf"/>
</dbReference>
<evidence type="ECO:0000313" key="4">
    <source>
        <dbReference type="Proteomes" id="UP001614391"/>
    </source>
</evidence>
<dbReference type="Proteomes" id="UP001614391">
    <property type="component" value="Unassembled WGS sequence"/>
</dbReference>
<dbReference type="InterPro" id="IPR002645">
    <property type="entry name" value="STAS_dom"/>
</dbReference>
<evidence type="ECO:0000256" key="1">
    <source>
        <dbReference type="SAM" id="MobiDB-lite"/>
    </source>
</evidence>
<dbReference type="EMBL" id="JBITYT010000010">
    <property type="protein sequence ID" value="MFI9122281.1"/>
    <property type="molecule type" value="Genomic_DNA"/>
</dbReference>
<feature type="domain" description="STAS" evidence="2">
    <location>
        <begin position="1"/>
        <end position="103"/>
    </location>
</feature>
<protein>
    <submittedName>
        <fullName evidence="3">STAS domain-containing protein</fullName>
    </submittedName>
</protein>
<evidence type="ECO:0000313" key="3">
    <source>
        <dbReference type="EMBL" id="MFI9122281.1"/>
    </source>
</evidence>
<accession>A0ABW8CZW4</accession>
<dbReference type="PANTHER" id="PTHR33495:SF2">
    <property type="entry name" value="ANTI-SIGMA FACTOR ANTAGONIST TM_1081-RELATED"/>
    <property type="match status" value="1"/>
</dbReference>
<sequence>MVDGIRIATLCGEIDHDGRDIPREALLPTGEPVLPVVAGMSGVTFMDSSALDVLLRASRQISRAQGRLRIAAPAPSVRRVPAPTGADTVIGCHPTLADALNAWHQERTIEDGRPDSPGRPSSIVRSWCPGAGRRR</sequence>
<dbReference type="Gene3D" id="3.30.750.24">
    <property type="entry name" value="STAS domain"/>
    <property type="match status" value="1"/>
</dbReference>
<dbReference type="PROSITE" id="PS50801">
    <property type="entry name" value="STAS"/>
    <property type="match status" value="1"/>
</dbReference>